<dbReference type="AlphaFoldDB" id="A0A928VY37"/>
<feature type="transmembrane region" description="Helical" evidence="1">
    <location>
        <begin position="6"/>
        <end position="23"/>
    </location>
</feature>
<keyword evidence="1" id="KW-0812">Transmembrane</keyword>
<dbReference type="RefSeq" id="WP_264320058.1">
    <property type="nucleotide sequence ID" value="NZ_JADEXN010000033.1"/>
</dbReference>
<gene>
    <name evidence="2" type="ORF">IQ235_03175</name>
</gene>
<keyword evidence="3" id="KW-1185">Reference proteome</keyword>
<feature type="transmembrane region" description="Helical" evidence="1">
    <location>
        <begin position="30"/>
        <end position="51"/>
    </location>
</feature>
<dbReference type="Proteomes" id="UP000621799">
    <property type="component" value="Unassembled WGS sequence"/>
</dbReference>
<name>A0A928VY37_9CYAN</name>
<evidence type="ECO:0000256" key="1">
    <source>
        <dbReference type="SAM" id="Phobius"/>
    </source>
</evidence>
<evidence type="ECO:0000313" key="2">
    <source>
        <dbReference type="EMBL" id="MBE9039795.1"/>
    </source>
</evidence>
<proteinExistence type="predicted"/>
<organism evidence="2 3">
    <name type="scientific">Zarconia navalis LEGE 11467</name>
    <dbReference type="NCBI Taxonomy" id="1828826"/>
    <lineage>
        <taxon>Bacteria</taxon>
        <taxon>Bacillati</taxon>
        <taxon>Cyanobacteriota</taxon>
        <taxon>Cyanophyceae</taxon>
        <taxon>Oscillatoriophycideae</taxon>
        <taxon>Oscillatoriales</taxon>
        <taxon>Oscillatoriales incertae sedis</taxon>
        <taxon>Zarconia</taxon>
        <taxon>Zarconia navalis</taxon>
    </lineage>
</organism>
<keyword evidence="1" id="KW-1133">Transmembrane helix</keyword>
<reference evidence="2" key="1">
    <citation type="submission" date="2020-10" db="EMBL/GenBank/DDBJ databases">
        <authorList>
            <person name="Castelo-Branco R."/>
            <person name="Eusebio N."/>
            <person name="Adriana R."/>
            <person name="Vieira A."/>
            <person name="Brugerolle De Fraissinette N."/>
            <person name="Rezende De Castro R."/>
            <person name="Schneider M.P."/>
            <person name="Vasconcelos V."/>
            <person name="Leao P.N."/>
        </authorList>
    </citation>
    <scope>NUCLEOTIDE SEQUENCE</scope>
    <source>
        <strain evidence="2">LEGE 11467</strain>
    </source>
</reference>
<keyword evidence="1" id="KW-0472">Membrane</keyword>
<evidence type="ECO:0000313" key="3">
    <source>
        <dbReference type="Proteomes" id="UP000621799"/>
    </source>
</evidence>
<dbReference type="EMBL" id="JADEXN010000033">
    <property type="protein sequence ID" value="MBE9039795.1"/>
    <property type="molecule type" value="Genomic_DNA"/>
</dbReference>
<sequence>MSPELILAIAALILSWIIFTWLIKIVKTTFSTAIVVAAIVLIMQLFFGIGFDAILEAILNLPQTLQDIFSGGEPQRSSAFSTFLLSSIVR</sequence>
<accession>A0A928VY37</accession>
<comment type="caution">
    <text evidence="2">The sequence shown here is derived from an EMBL/GenBank/DDBJ whole genome shotgun (WGS) entry which is preliminary data.</text>
</comment>
<protein>
    <submittedName>
        <fullName evidence="2">Uncharacterized protein</fullName>
    </submittedName>
</protein>